<keyword evidence="4" id="KW-0732">Signal</keyword>
<evidence type="ECO:0000256" key="3">
    <source>
        <dbReference type="ARBA" id="ARBA00023295"/>
    </source>
</evidence>
<comment type="caution">
    <text evidence="6">The sequence shown here is derived from an EMBL/GenBank/DDBJ whole genome shotgun (WGS) entry which is preliminary data.</text>
</comment>
<keyword evidence="3" id="KW-0326">Glycosidase</keyword>
<evidence type="ECO:0000256" key="1">
    <source>
        <dbReference type="ARBA" id="ARBA00010833"/>
    </source>
</evidence>
<keyword evidence="7" id="KW-1185">Reference proteome</keyword>
<dbReference type="InterPro" id="IPR004888">
    <property type="entry name" value="Glycoside_hydrolase_63"/>
</dbReference>
<dbReference type="PANTHER" id="PTHR10412:SF11">
    <property type="entry name" value="MANNOSYL-OLIGOSACCHARIDE GLUCOSIDASE"/>
    <property type="match status" value="1"/>
</dbReference>
<dbReference type="SUPFAM" id="SSF48208">
    <property type="entry name" value="Six-hairpin glycosidases"/>
    <property type="match status" value="1"/>
</dbReference>
<evidence type="ECO:0000256" key="2">
    <source>
        <dbReference type="ARBA" id="ARBA00022801"/>
    </source>
</evidence>
<evidence type="ECO:0000259" key="5">
    <source>
        <dbReference type="Pfam" id="PF22422"/>
    </source>
</evidence>
<proteinExistence type="inferred from homology"/>
<evidence type="ECO:0000313" key="7">
    <source>
        <dbReference type="Proteomes" id="UP001200145"/>
    </source>
</evidence>
<dbReference type="EMBL" id="JAKEVY010000001">
    <property type="protein sequence ID" value="MCF1713293.1"/>
    <property type="molecule type" value="Genomic_DNA"/>
</dbReference>
<dbReference type="PANTHER" id="PTHR10412">
    <property type="entry name" value="MANNOSYL-OLIGOSACCHARIDE GLUCOSIDASE"/>
    <property type="match status" value="1"/>
</dbReference>
<evidence type="ECO:0000256" key="4">
    <source>
        <dbReference type="SAM" id="SignalP"/>
    </source>
</evidence>
<organism evidence="6 7">
    <name type="scientific">Flavihumibacter fluminis</name>
    <dbReference type="NCBI Taxonomy" id="2909236"/>
    <lineage>
        <taxon>Bacteria</taxon>
        <taxon>Pseudomonadati</taxon>
        <taxon>Bacteroidota</taxon>
        <taxon>Chitinophagia</taxon>
        <taxon>Chitinophagales</taxon>
        <taxon>Chitinophagaceae</taxon>
        <taxon>Flavihumibacter</taxon>
    </lineage>
</organism>
<comment type="similarity">
    <text evidence="1">Belongs to the glycosyl hydrolase 63 family.</text>
</comment>
<keyword evidence="2" id="KW-0378">Hydrolase</keyword>
<dbReference type="Gene3D" id="1.50.10.10">
    <property type="match status" value="1"/>
</dbReference>
<gene>
    <name evidence="6" type="ORF">L0U88_01465</name>
</gene>
<dbReference type="InterPro" id="IPR054491">
    <property type="entry name" value="MGH1-like_GH"/>
</dbReference>
<feature type="signal peptide" evidence="4">
    <location>
        <begin position="1"/>
        <end position="22"/>
    </location>
</feature>
<dbReference type="InterPro" id="IPR012341">
    <property type="entry name" value="6hp_glycosidase-like_sf"/>
</dbReference>
<accession>A0ABS9BCD4</accession>
<dbReference type="Proteomes" id="UP001200145">
    <property type="component" value="Unassembled WGS sequence"/>
</dbReference>
<protein>
    <recommendedName>
        <fullName evidence="5">Mannosylglycerate hydrolase MGH1-like glycoside hydrolase domain-containing protein</fullName>
    </recommendedName>
</protein>
<dbReference type="RefSeq" id="WP_234863825.1">
    <property type="nucleotide sequence ID" value="NZ_JAKEVY010000001.1"/>
</dbReference>
<feature type="domain" description="Mannosylglycerate hydrolase MGH1-like glycoside hydrolase" evidence="5">
    <location>
        <begin position="278"/>
        <end position="603"/>
    </location>
</feature>
<feature type="chain" id="PRO_5047370678" description="Mannosylglycerate hydrolase MGH1-like glycoside hydrolase domain-containing protein" evidence="4">
    <location>
        <begin position="23"/>
        <end position="633"/>
    </location>
</feature>
<dbReference type="Pfam" id="PF22422">
    <property type="entry name" value="MGH1-like_GH"/>
    <property type="match status" value="1"/>
</dbReference>
<sequence length="633" mass="71735">MNQTKPLCLLVVALLLQFFAVAQPVNRKIVTPQYKELQQKLSSGWNTWYANSFLSHVLLPEGFSINLCLTQPGNQEYVRNFYKAADIHKRPEKIIPGLRSDDGSYTSITVIYKGETIFIQTAAEGGEQYILVSPVQSKENYLVVEAGLLWNRKGSIGRTGDQLTASFGNRSITIFSTESPVADAYSVTSAPHLAFTTTKPLGICTGKQRSLAEISAIIDKQRRAAEQRIASYGPLSESFQAMQTILAWNATYDAPNERVISPVSRSWSAGWGGFVLFDWDTYFASYMYSLFNKELAYANAIEITKAITPDGFIPNYQSPYGQTSFDRSQPPIGSKVIMEIYKKYKEKWLLEEVYQELLTWNRWWPKNRDRNGFLCWGSNPVAKGVKTIDSHNRQAAAFESGLDNSPMYDDMPFNTETNTMELADVGLMAMYIMDCNSLAAMATELGLKKDADELKKRAAQYSKKLQGMWDEKSGIYLNQRIDTQEKTYRLSPTNFYPLLAGVCTQAQAERMMKEHYFNPDEFHGEYVIPSIARNDSAFKDNDYWRGRIWGPMNFLVFMGMQQYQLPEARADLIARSKALLMKNWKKEGGIYENYNTVTGEGGDVGSADAFYHWGALLTFMEFVEKGYMAPKGK</sequence>
<name>A0ABS9BCD4_9BACT</name>
<dbReference type="InterPro" id="IPR008928">
    <property type="entry name" value="6-hairpin_glycosidase_sf"/>
</dbReference>
<evidence type="ECO:0000313" key="6">
    <source>
        <dbReference type="EMBL" id="MCF1713293.1"/>
    </source>
</evidence>
<reference evidence="6 7" key="1">
    <citation type="submission" date="2022-01" db="EMBL/GenBank/DDBJ databases">
        <title>Flavihumibacter sp. nov., isolated from sediment of a river.</title>
        <authorList>
            <person name="Liu H."/>
        </authorList>
    </citation>
    <scope>NUCLEOTIDE SEQUENCE [LARGE SCALE GENOMIC DNA]</scope>
    <source>
        <strain evidence="6 7">RY-1</strain>
    </source>
</reference>